<dbReference type="InterPro" id="IPR013780">
    <property type="entry name" value="Glyco_hydro_b"/>
</dbReference>
<dbReference type="Gene3D" id="2.60.40.10">
    <property type="entry name" value="Immunoglobulins"/>
    <property type="match status" value="1"/>
</dbReference>
<comment type="subunit">
    <text evidence="1 6">Homodimer.</text>
</comment>
<evidence type="ECO:0000256" key="3">
    <source>
        <dbReference type="ARBA" id="ARBA00022679"/>
    </source>
</evidence>
<dbReference type="InterPro" id="IPR013783">
    <property type="entry name" value="Ig-like_fold"/>
</dbReference>
<feature type="binding site" evidence="6">
    <location>
        <begin position="953"/>
        <end position="954"/>
    </location>
    <ligand>
        <name>alpha-maltose 1-phosphate</name>
        <dbReference type="ChEBI" id="CHEBI:63576"/>
    </ligand>
</feature>
<evidence type="ECO:0000256" key="4">
    <source>
        <dbReference type="ARBA" id="ARBA00023277"/>
    </source>
</evidence>
<dbReference type="InterPro" id="IPR017853">
    <property type="entry name" value="GH"/>
</dbReference>
<protein>
    <recommendedName>
        <fullName evidence="6">Alpha-1,4-glucan:maltose-1-phosphate maltosyltransferase</fullName>
        <shortName evidence="6">GMPMT</shortName>
        <ecNumber evidence="6">2.4.99.16</ecNumber>
    </recommendedName>
    <alternativeName>
        <fullName evidence="6">(1-&gt;4)-alpha-D-glucan:maltose-1-phosphate alpha-D-maltosyltransferase</fullName>
    </alternativeName>
</protein>
<gene>
    <name evidence="6" type="primary">glgE</name>
    <name evidence="9" type="ORF">F0357_20500</name>
</gene>
<dbReference type="Gene3D" id="1.20.58.80">
    <property type="entry name" value="Phosphotransferase system, lactose/cellobiose-type IIA subunit"/>
    <property type="match status" value="1"/>
</dbReference>
<feature type="active site" description="Proton donor" evidence="6">
    <location>
        <position position="842"/>
    </location>
</feature>
<dbReference type="GO" id="GO:0004553">
    <property type="term" value="F:hydrolase activity, hydrolyzing O-glycosyl compounds"/>
    <property type="evidence" value="ECO:0007669"/>
    <property type="project" value="InterPro"/>
</dbReference>
<dbReference type="Pfam" id="PF21702">
    <property type="entry name" value="GLGE_C"/>
    <property type="match status" value="1"/>
</dbReference>
<organism evidence="9 10">
    <name type="scientific">Segnochrobactrum spirostomi</name>
    <dbReference type="NCBI Taxonomy" id="2608987"/>
    <lineage>
        <taxon>Bacteria</taxon>
        <taxon>Pseudomonadati</taxon>
        <taxon>Pseudomonadota</taxon>
        <taxon>Alphaproteobacteria</taxon>
        <taxon>Hyphomicrobiales</taxon>
        <taxon>Segnochrobactraceae</taxon>
        <taxon>Segnochrobactrum</taxon>
    </lineage>
</organism>
<feature type="binding site" evidence="6">
    <location>
        <position position="814"/>
    </location>
    <ligand>
        <name>alpha-maltose 1-phosphate</name>
        <dbReference type="ChEBI" id="CHEBI:63576"/>
    </ligand>
</feature>
<feature type="domain" description="Glycosyl hydrolase family 13 catalytic" evidence="8">
    <location>
        <begin position="633"/>
        <end position="978"/>
    </location>
</feature>
<reference evidence="9 10" key="1">
    <citation type="submission" date="2019-09" db="EMBL/GenBank/DDBJ databases">
        <title>Segnochrobactrum spirostomi gen. nov., sp. nov., isolated from the ciliate Spirostomum cf. yagiui and description of a novel family, Segnochrobactraceae fam. nov. within the order Rhizobiales of the class Alphaproteobacteria.</title>
        <authorList>
            <person name="Akter S."/>
            <person name="Shazib S.U.A."/>
            <person name="Shin M.K."/>
        </authorList>
    </citation>
    <scope>NUCLEOTIDE SEQUENCE [LARGE SCALE GENOMIC DNA]</scope>
    <source>
        <strain evidence="9 10">Sp-1</strain>
    </source>
</reference>
<dbReference type="GO" id="GO:0016758">
    <property type="term" value="F:hexosyltransferase activity"/>
    <property type="evidence" value="ECO:0007669"/>
    <property type="project" value="UniProtKB-UniRule"/>
</dbReference>
<comment type="function">
    <text evidence="6">Maltosyltransferase that uses maltose 1-phosphate (M1P) as the sugar donor to elongate linear or branched alpha-(1-&gt;4)-glucans. Is involved in a branched alpha-glucan biosynthetic pathway from trehalose, together with TreS, Mak and GlgB.</text>
</comment>
<dbReference type="PANTHER" id="PTHR47786:SF2">
    <property type="entry name" value="GLYCOSYL HYDROLASE FAMILY 13 CATALYTIC DOMAIN-CONTAINING PROTEIN"/>
    <property type="match status" value="1"/>
</dbReference>
<dbReference type="Gene3D" id="2.60.40.1180">
    <property type="entry name" value="Golgi alpha-mannosidase II"/>
    <property type="match status" value="1"/>
</dbReference>
<proteinExistence type="inferred from homology"/>
<evidence type="ECO:0000256" key="6">
    <source>
        <dbReference type="HAMAP-Rule" id="MF_02124"/>
    </source>
</evidence>
<feature type="active site" description="Nucleophile" evidence="6">
    <location>
        <position position="813"/>
    </location>
</feature>
<dbReference type="EMBL" id="VWNA01000003">
    <property type="protein sequence ID" value="MQT14990.1"/>
    <property type="molecule type" value="Genomic_DNA"/>
</dbReference>
<evidence type="ECO:0000313" key="10">
    <source>
        <dbReference type="Proteomes" id="UP000332515"/>
    </source>
</evidence>
<evidence type="ECO:0000256" key="5">
    <source>
        <dbReference type="ARBA" id="ARBA00048735"/>
    </source>
</evidence>
<dbReference type="Pfam" id="PF11896">
    <property type="entry name" value="GlgE_dom_N_S"/>
    <property type="match status" value="1"/>
</dbReference>
<keyword evidence="3 6" id="KW-0808">Transferase</keyword>
<keyword evidence="10" id="KW-1185">Reference proteome</keyword>
<dbReference type="Gene3D" id="3.20.20.80">
    <property type="entry name" value="Glycosidases"/>
    <property type="match status" value="2"/>
</dbReference>
<evidence type="ECO:0000313" key="9">
    <source>
        <dbReference type="EMBL" id="MQT14990.1"/>
    </source>
</evidence>
<dbReference type="InterPro" id="IPR006047">
    <property type="entry name" value="GH13_cat_dom"/>
</dbReference>
<evidence type="ECO:0000256" key="1">
    <source>
        <dbReference type="ARBA" id="ARBA00011738"/>
    </source>
</evidence>
<keyword evidence="4 6" id="KW-0119">Carbohydrate metabolism</keyword>
<dbReference type="GO" id="GO:0030979">
    <property type="term" value="P:alpha-glucan biosynthetic process"/>
    <property type="evidence" value="ECO:0007669"/>
    <property type="project" value="UniProtKB-UniRule"/>
</dbReference>
<comment type="caution">
    <text evidence="9">The sequence shown here is derived from an EMBL/GenBank/DDBJ whole genome shotgun (WGS) entry which is preliminary data.</text>
</comment>
<dbReference type="EC" id="2.4.99.16" evidence="6"/>
<evidence type="ECO:0000256" key="2">
    <source>
        <dbReference type="ARBA" id="ARBA00022676"/>
    </source>
</evidence>
<comment type="catalytic activity">
    <reaction evidence="5 6">
        <text>alpha-maltose 1-phosphate + [(1-&gt;4)-alpha-D-glucosyl](n) = [(1-&gt;4)-alpha-D-glucosyl](n+2) + phosphate</text>
        <dbReference type="Rhea" id="RHEA:42692"/>
        <dbReference type="Rhea" id="RHEA-COMP:9584"/>
        <dbReference type="Rhea" id="RHEA-COMP:10183"/>
        <dbReference type="ChEBI" id="CHEBI:15444"/>
        <dbReference type="ChEBI" id="CHEBI:43474"/>
        <dbReference type="ChEBI" id="CHEBI:63576"/>
        <dbReference type="EC" id="2.4.99.16"/>
    </reaction>
</comment>
<dbReference type="InterPro" id="IPR021828">
    <property type="entry name" value="GlgE_dom_N/S"/>
</dbReference>
<feature type="region of interest" description="Disordered" evidence="7">
    <location>
        <begin position="679"/>
        <end position="705"/>
    </location>
</feature>
<name>A0A6A7Y6P3_9HYPH</name>
<sequence>MVYDDQRNILSTYTSGISDMPRGSAGYTRLYYVTPFFLGVTGGPERLLDHCAAMDFDALVLASPFRPGPTGELFLIGDVERAHPALGDHSSEDVLGRLSAAAHERGLGLLLDIAFDRVADGPWAVLLGAQASRRDGDATDPRLPPETRAAVAIAWERPETAAIVADWVAALGRTGLVGLVLRGTGAMQGEAIGTLAATVRDWAGHPTLLAWEGTDGALPHRGLVDAILRPVGRVGAAPRRNDRDPRVLYYPEAPFGPRVVQDLMPSEVAERKARHALRLAAALGDGLLIPAGFEFGERRPLSTVRYNPVRRSDIDLTRDIAAINRLVAAEGAPSQEAVRLSAPDSAIAALLRTDDTQARLVLANTALDRAAEIAAVAFTREAGAYGPFRDLESPERIIAAEDRVRLAPGEVLLLEGRATAPITAPSGPSADIAAQSPRVAIENVTPVASGPFPVRRVVGDVVRVEADIVVDGHGLLSAALLWRPADENRWREVPMRLQANDRWRADFPLERLGRHVFTIEAWPDVFATFRSEIDKKHAAGMPIPLELEEGRRLIAERAEAAEHLDTPEPHETLTTLLDRFAAADESGRLALLLAPETARAMAEADPRSFRNRVDPPFFVDAERRTAAFASWYELFPRSASGDADRHGTFDDVIARLPAIRDMGFDVLYFPPIHPIGRTNRKGRNNALKAGPNDPGSPYAIGSNEGGHDALHPELGGFDAFHRLIQAAKGYGIEIAIDFAIQCSPDHPWLKEHPEWFDWRPDGTIRYAENPPKKYEDIVNVDFYAPGAVPGLWNALRDIVLFWIGHGIRLFRVDNPHTKPLPFWAWMIADVRGRHPDVVFLAEAFTRPKLMYRLAEVGFSQSYTYFTWRNTKAELTDYIEELTTTAPKEFFRPHFFVNTPDINPDFLQDAPRPAFLIRAALAATLSGLWGVYNGFELCEGRPDRTRKEYLDSEKYEIRAWDWDRPGNIVAEITRLNAIREANPALHSHLGTTFLEASGDKILWFERATPERDNVLYVAICLDPTDPQEADVELPLWRWKRPDHGSLAIEDAMSGARFTVRGKYQHIRLDPTAYPFFIWRVVGPKDL</sequence>
<dbReference type="InterPro" id="IPR026585">
    <property type="entry name" value="GlgE"/>
</dbReference>
<evidence type="ECO:0000259" key="8">
    <source>
        <dbReference type="SMART" id="SM00642"/>
    </source>
</evidence>
<dbReference type="AlphaFoldDB" id="A0A6A7Y6P3"/>
<dbReference type="HAMAP" id="MF_02124">
    <property type="entry name" value="GlgE"/>
    <property type="match status" value="1"/>
</dbReference>
<dbReference type="Proteomes" id="UP000332515">
    <property type="component" value="Unassembled WGS sequence"/>
</dbReference>
<dbReference type="SUPFAM" id="SSF51445">
    <property type="entry name" value="(Trans)glycosidases"/>
    <property type="match status" value="2"/>
</dbReference>
<dbReference type="SMART" id="SM00642">
    <property type="entry name" value="Aamy"/>
    <property type="match status" value="1"/>
</dbReference>
<feature type="binding site" evidence="6">
    <location>
        <position position="741"/>
    </location>
    <ligand>
        <name>alpha-maltose 1-phosphate</name>
        <dbReference type="ChEBI" id="CHEBI:63576"/>
    </ligand>
</feature>
<feature type="binding site" evidence="6">
    <location>
        <position position="776"/>
    </location>
    <ligand>
        <name>alpha-maltose 1-phosphate</name>
        <dbReference type="ChEBI" id="CHEBI:63576"/>
    </ligand>
</feature>
<comment type="similarity">
    <text evidence="6">Belongs to the glycosyl hydrolase 13 family. GlgE subfamily.</text>
</comment>
<evidence type="ECO:0000256" key="7">
    <source>
        <dbReference type="SAM" id="MobiDB-lite"/>
    </source>
</evidence>
<feature type="site" description="Transition state stabilizer" evidence="6">
    <location>
        <position position="900"/>
    </location>
</feature>
<feature type="binding site" evidence="6">
    <location>
        <position position="681"/>
    </location>
    <ligand>
        <name>alpha-maltose 1-phosphate</name>
        <dbReference type="ChEBI" id="CHEBI:63576"/>
    </ligand>
</feature>
<dbReference type="PANTHER" id="PTHR47786">
    <property type="entry name" value="ALPHA-1,4-GLUCAN:MALTOSE-1-PHOSPHATE MALTOSYLTRANSFERASE"/>
    <property type="match status" value="1"/>
</dbReference>
<keyword evidence="2 6" id="KW-0328">Glycosyltransferase</keyword>
<dbReference type="InterPro" id="IPR049171">
    <property type="entry name" value="GLGE_C"/>
</dbReference>
<dbReference type="CDD" id="cd11344">
    <property type="entry name" value="AmyAc_GlgE_like"/>
    <property type="match status" value="1"/>
</dbReference>
<accession>A0A6A7Y6P3</accession>